<organism evidence="1">
    <name type="scientific">marine sediment metagenome</name>
    <dbReference type="NCBI Taxonomy" id="412755"/>
    <lineage>
        <taxon>unclassified sequences</taxon>
        <taxon>metagenomes</taxon>
        <taxon>ecological metagenomes</taxon>
    </lineage>
</organism>
<name>A0A0F9JGI1_9ZZZZ</name>
<evidence type="ECO:0000313" key="1">
    <source>
        <dbReference type="EMBL" id="KKM61431.1"/>
    </source>
</evidence>
<dbReference type="AlphaFoldDB" id="A0A0F9JGI1"/>
<protein>
    <submittedName>
        <fullName evidence="1">Uncharacterized protein</fullName>
    </submittedName>
</protein>
<proteinExistence type="predicted"/>
<accession>A0A0F9JGI1</accession>
<reference evidence="1" key="1">
    <citation type="journal article" date="2015" name="Nature">
        <title>Complex archaea that bridge the gap between prokaryotes and eukaryotes.</title>
        <authorList>
            <person name="Spang A."/>
            <person name="Saw J.H."/>
            <person name="Jorgensen S.L."/>
            <person name="Zaremba-Niedzwiedzka K."/>
            <person name="Martijn J."/>
            <person name="Lind A.E."/>
            <person name="van Eijk R."/>
            <person name="Schleper C."/>
            <person name="Guy L."/>
            <person name="Ettema T.J."/>
        </authorList>
    </citation>
    <scope>NUCLEOTIDE SEQUENCE</scope>
</reference>
<gene>
    <name evidence="1" type="ORF">LCGC14_1531910</name>
</gene>
<sequence>MKAQTIHLKHNELPNIQDKFCLKCEEDQVHLLLYFPEPVDLNTYRFTCLKCYYQGEE</sequence>
<dbReference type="EMBL" id="LAZR01011486">
    <property type="protein sequence ID" value="KKM61431.1"/>
    <property type="molecule type" value="Genomic_DNA"/>
</dbReference>
<comment type="caution">
    <text evidence="1">The sequence shown here is derived from an EMBL/GenBank/DDBJ whole genome shotgun (WGS) entry which is preliminary data.</text>
</comment>